<protein>
    <submittedName>
        <fullName evidence="1">Uncharacterized protein</fullName>
    </submittedName>
</protein>
<dbReference type="EMBL" id="ML995479">
    <property type="protein sequence ID" value="KAF2144670.1"/>
    <property type="molecule type" value="Genomic_DNA"/>
</dbReference>
<sequence length="78" mass="8634">MPLTAPMFFISAQLPPGPCAAYRSSVFGGKRKRNQEGKEKKGTLSRLRKITCASMSMNANSLLFPFGSRNQTRECTHP</sequence>
<keyword evidence="2" id="KW-1185">Reference proteome</keyword>
<proteinExistence type="predicted"/>
<dbReference type="AlphaFoldDB" id="A0A6A6BKM5"/>
<accession>A0A6A6BKM5</accession>
<dbReference type="RefSeq" id="XP_033400382.1">
    <property type="nucleotide sequence ID" value="XM_033535476.1"/>
</dbReference>
<reference evidence="1" key="1">
    <citation type="journal article" date="2020" name="Stud. Mycol.">
        <title>101 Dothideomycetes genomes: a test case for predicting lifestyles and emergence of pathogens.</title>
        <authorList>
            <person name="Haridas S."/>
            <person name="Albert R."/>
            <person name="Binder M."/>
            <person name="Bloem J."/>
            <person name="Labutti K."/>
            <person name="Salamov A."/>
            <person name="Andreopoulos B."/>
            <person name="Baker S."/>
            <person name="Barry K."/>
            <person name="Bills G."/>
            <person name="Bluhm B."/>
            <person name="Cannon C."/>
            <person name="Castanera R."/>
            <person name="Culley D."/>
            <person name="Daum C."/>
            <person name="Ezra D."/>
            <person name="Gonzalez J."/>
            <person name="Henrissat B."/>
            <person name="Kuo A."/>
            <person name="Liang C."/>
            <person name="Lipzen A."/>
            <person name="Lutzoni F."/>
            <person name="Magnuson J."/>
            <person name="Mondo S."/>
            <person name="Nolan M."/>
            <person name="Ohm R."/>
            <person name="Pangilinan J."/>
            <person name="Park H.-J."/>
            <person name="Ramirez L."/>
            <person name="Alfaro M."/>
            <person name="Sun H."/>
            <person name="Tritt A."/>
            <person name="Yoshinaga Y."/>
            <person name="Zwiers L.-H."/>
            <person name="Turgeon B."/>
            <person name="Goodwin S."/>
            <person name="Spatafora J."/>
            <person name="Crous P."/>
            <person name="Grigoriev I."/>
        </authorList>
    </citation>
    <scope>NUCLEOTIDE SEQUENCE</scope>
    <source>
        <strain evidence="1">CBS 121167</strain>
    </source>
</reference>
<evidence type="ECO:0000313" key="2">
    <source>
        <dbReference type="Proteomes" id="UP000799438"/>
    </source>
</evidence>
<name>A0A6A6BKM5_9PEZI</name>
<dbReference type="Proteomes" id="UP000799438">
    <property type="component" value="Unassembled WGS sequence"/>
</dbReference>
<dbReference type="GeneID" id="54292970"/>
<organism evidence="1 2">
    <name type="scientific">Aplosporella prunicola CBS 121167</name>
    <dbReference type="NCBI Taxonomy" id="1176127"/>
    <lineage>
        <taxon>Eukaryota</taxon>
        <taxon>Fungi</taxon>
        <taxon>Dikarya</taxon>
        <taxon>Ascomycota</taxon>
        <taxon>Pezizomycotina</taxon>
        <taxon>Dothideomycetes</taxon>
        <taxon>Dothideomycetes incertae sedis</taxon>
        <taxon>Botryosphaeriales</taxon>
        <taxon>Aplosporellaceae</taxon>
        <taxon>Aplosporella</taxon>
    </lineage>
</organism>
<gene>
    <name evidence="1" type="ORF">K452DRAFT_145314</name>
</gene>
<evidence type="ECO:0000313" key="1">
    <source>
        <dbReference type="EMBL" id="KAF2144670.1"/>
    </source>
</evidence>